<dbReference type="EMBL" id="JACCKX010000001">
    <property type="protein sequence ID" value="NZA03129.1"/>
    <property type="molecule type" value="Genomic_DNA"/>
</dbReference>
<dbReference type="PIRSF" id="PIRSF005522">
    <property type="entry name" value="UCP005522"/>
    <property type="match status" value="1"/>
</dbReference>
<evidence type="ECO:0000313" key="2">
    <source>
        <dbReference type="EMBL" id="NZA03129.1"/>
    </source>
</evidence>
<dbReference type="InterPro" id="IPR016450">
    <property type="entry name" value="UCP005522"/>
</dbReference>
<sequence length="557" mass="60528">MHARPALAADAGAAVPAPGALPLTPAWKEFFRHFDLGDPQELNRRATRLARQLRDNGVTYNVYADEANLQRPWPLDLFPLLIPADDWAHIEAGVLQRVRVLEAVMADIYGPRRLLKDGLLPAALVQGHPDYLRAMHGVPPVGGQHLHMVAFDLARGPRGFWWVVSQRTQAPSGLGYLLENRSAVSTQFPDAFEAMNVRRLADTYRGFIKTLKAMAPGADSHIVLLTPGPYNETYFEHSYLARYLGVTLVEGGDLTVRNQRLYLKTLHGLQPVHGVIKRVDDAFLDPLEMRPESRLGVPGLLQAVRAGNVMVANAPGAGFLESSALLGFLPALGRELLGEELLLPALHTWWCGEPAALRDVLPQLGQCVIKPTYPWSTSRGTFRAGVGPLMSDEVLASWADSIRRRPEEHTVQAYLPPSQMPTWQSGPQPGVVPRAAILRVFALTDGAGAWRVLPGGMTRLVGESAGLATMALGGSSADTWVLGEEPAQEAPDFDHSTLVGITPPTPRWCSASAWSPAARPRTCSGSAATPSAPRTAPAWRASRWARCMARKNPPSPS</sequence>
<dbReference type="SUPFAM" id="SSF56059">
    <property type="entry name" value="Glutathione synthetase ATP-binding domain-like"/>
    <property type="match status" value="1"/>
</dbReference>
<dbReference type="Gene3D" id="3.40.50.11290">
    <property type="match status" value="1"/>
</dbReference>
<proteinExistence type="predicted"/>
<dbReference type="Pfam" id="PF14403">
    <property type="entry name" value="CP_ATPgrasp_2"/>
    <property type="match status" value="1"/>
</dbReference>
<reference evidence="2 3" key="1">
    <citation type="submission" date="2020-07" db="EMBL/GenBank/DDBJ databases">
        <authorList>
            <person name="Maaloum M."/>
        </authorList>
    </citation>
    <scope>NUCLEOTIDE SEQUENCE [LARGE SCALE GENOMIC DNA]</scope>
    <source>
        <strain evidence="2 3">GCS-AN-3</strain>
    </source>
</reference>
<dbReference type="Gene3D" id="3.30.1490.270">
    <property type="match status" value="1"/>
</dbReference>
<dbReference type="InterPro" id="IPR051680">
    <property type="entry name" value="ATP-dep_Glu-Cys_Ligase-2"/>
</dbReference>
<organism evidence="2 3">
    <name type="scientific">Ottowia beijingensis</name>
    <dbReference type="NCBI Taxonomy" id="1207057"/>
    <lineage>
        <taxon>Bacteria</taxon>
        <taxon>Pseudomonadati</taxon>
        <taxon>Pseudomonadota</taxon>
        <taxon>Betaproteobacteria</taxon>
        <taxon>Burkholderiales</taxon>
        <taxon>Comamonadaceae</taxon>
        <taxon>Ottowia</taxon>
    </lineage>
</organism>
<accession>A0A853IYY1</accession>
<evidence type="ECO:0000313" key="3">
    <source>
        <dbReference type="Proteomes" id="UP000589716"/>
    </source>
</evidence>
<dbReference type="PANTHER" id="PTHR34595:SF2">
    <property type="entry name" value="BLR2978 PROTEIN"/>
    <property type="match status" value="1"/>
</dbReference>
<comment type="caution">
    <text evidence="2">The sequence shown here is derived from an EMBL/GenBank/DDBJ whole genome shotgun (WGS) entry which is preliminary data.</text>
</comment>
<dbReference type="Proteomes" id="UP000589716">
    <property type="component" value="Unassembled WGS sequence"/>
</dbReference>
<dbReference type="InterPro" id="IPR025841">
    <property type="entry name" value="CP_ATPgrasp_2"/>
</dbReference>
<evidence type="ECO:0000259" key="1">
    <source>
        <dbReference type="Pfam" id="PF14403"/>
    </source>
</evidence>
<dbReference type="AlphaFoldDB" id="A0A853IYY1"/>
<protein>
    <submittedName>
        <fullName evidence="2">Circularly permuted type 2 ATP-grasp protein</fullName>
    </submittedName>
</protein>
<gene>
    <name evidence="2" type="ORF">H0I39_17900</name>
</gene>
<dbReference type="PANTHER" id="PTHR34595">
    <property type="entry name" value="BLR5612 PROTEIN"/>
    <property type="match status" value="1"/>
</dbReference>
<feature type="domain" description="Circularly permuted ATP-grasp type 2" evidence="1">
    <location>
        <begin position="79"/>
        <end position="460"/>
    </location>
</feature>
<dbReference type="RefSeq" id="WP_180551381.1">
    <property type="nucleotide sequence ID" value="NZ_JACCKX010000001.1"/>
</dbReference>
<name>A0A853IYY1_9BURK</name>
<keyword evidence="3" id="KW-1185">Reference proteome</keyword>